<comment type="similarity">
    <text evidence="2">Belongs to the snRNP Sm proteins family.</text>
</comment>
<dbReference type="InterPro" id="IPR017132">
    <property type="entry name" value="Lsm7"/>
</dbReference>
<sequence>MDMEPLLGSSVRVKFTGGREVVGVLKGYDQLLNLTLENAVEMLRNPLNPAVLSGESRELGTLVCRGPTITVVSPESGAEQIASPFEQAKAEAEAAAAAAQ</sequence>
<dbReference type="STRING" id="461836.A0A0L0DBW1"/>
<keyword evidence="8" id="KW-0687">Ribonucleoprotein</keyword>
<dbReference type="PIRSF" id="PIRSF037188">
    <property type="entry name" value="U6_snRNA_Lsm7"/>
    <property type="match status" value="1"/>
</dbReference>
<dbReference type="GO" id="GO:1990726">
    <property type="term" value="C:Lsm1-7-Pat1 complex"/>
    <property type="evidence" value="ECO:0007669"/>
    <property type="project" value="TreeGrafter"/>
</dbReference>
<keyword evidence="5" id="KW-0694">RNA-binding</keyword>
<dbReference type="GO" id="GO:0071004">
    <property type="term" value="C:U2-type prespliceosome"/>
    <property type="evidence" value="ECO:0007669"/>
    <property type="project" value="TreeGrafter"/>
</dbReference>
<dbReference type="SUPFAM" id="SSF50182">
    <property type="entry name" value="Sm-like ribonucleoproteins"/>
    <property type="match status" value="1"/>
</dbReference>
<feature type="domain" description="Sm" evidence="9">
    <location>
        <begin position="1"/>
        <end position="78"/>
    </location>
</feature>
<dbReference type="Gene3D" id="2.30.30.100">
    <property type="match status" value="1"/>
</dbReference>
<evidence type="ECO:0000256" key="2">
    <source>
        <dbReference type="ARBA" id="ARBA00006850"/>
    </source>
</evidence>
<dbReference type="Pfam" id="PF01423">
    <property type="entry name" value="LSM"/>
    <property type="match status" value="1"/>
</dbReference>
<evidence type="ECO:0000256" key="5">
    <source>
        <dbReference type="ARBA" id="ARBA00022884"/>
    </source>
</evidence>
<evidence type="ECO:0000259" key="9">
    <source>
        <dbReference type="PROSITE" id="PS52002"/>
    </source>
</evidence>
<dbReference type="GO" id="GO:0005689">
    <property type="term" value="C:U12-type spliceosomal complex"/>
    <property type="evidence" value="ECO:0007669"/>
    <property type="project" value="TreeGrafter"/>
</dbReference>
<comment type="subcellular location">
    <subcellularLocation>
        <location evidence="1">Nucleus</location>
    </subcellularLocation>
</comment>
<dbReference type="GO" id="GO:0097526">
    <property type="term" value="C:spliceosomal tri-snRNP complex"/>
    <property type="evidence" value="ECO:0007669"/>
    <property type="project" value="TreeGrafter"/>
</dbReference>
<dbReference type="AlphaFoldDB" id="A0A0L0DBW1"/>
<dbReference type="InterPro" id="IPR044641">
    <property type="entry name" value="Lsm7/SmG-like"/>
</dbReference>
<keyword evidence="6" id="KW-0508">mRNA splicing</keyword>
<gene>
    <name evidence="10" type="ORF">AMSG_06113</name>
</gene>
<dbReference type="EMBL" id="GL349458">
    <property type="protein sequence ID" value="KNC49832.1"/>
    <property type="molecule type" value="Genomic_DNA"/>
</dbReference>
<dbReference type="GO" id="GO:0005688">
    <property type="term" value="C:U6 snRNP"/>
    <property type="evidence" value="ECO:0007669"/>
    <property type="project" value="TreeGrafter"/>
</dbReference>
<accession>A0A0L0DBW1</accession>
<dbReference type="OMA" id="TICVKFQ"/>
<dbReference type="PANTHER" id="PTHR10553">
    <property type="entry name" value="SMALL NUCLEAR RIBONUCLEOPROTEIN"/>
    <property type="match status" value="1"/>
</dbReference>
<dbReference type="PROSITE" id="PS52002">
    <property type="entry name" value="SM"/>
    <property type="match status" value="1"/>
</dbReference>
<evidence type="ECO:0000313" key="10">
    <source>
        <dbReference type="EMBL" id="KNC49832.1"/>
    </source>
</evidence>
<dbReference type="eggNOG" id="KOG1781">
    <property type="taxonomic scope" value="Eukaryota"/>
</dbReference>
<reference evidence="10 11" key="1">
    <citation type="submission" date="2010-05" db="EMBL/GenBank/DDBJ databases">
        <title>The Genome Sequence of Thecamonas trahens ATCC 50062.</title>
        <authorList>
            <consortium name="The Broad Institute Genome Sequencing Platform"/>
            <person name="Russ C."/>
            <person name="Cuomo C."/>
            <person name="Shea T."/>
            <person name="Young S.K."/>
            <person name="Zeng Q."/>
            <person name="Koehrsen M."/>
            <person name="Haas B."/>
            <person name="Borodovsky M."/>
            <person name="Guigo R."/>
            <person name="Alvarado L."/>
            <person name="Berlin A."/>
            <person name="Bochicchio J."/>
            <person name="Borenstein D."/>
            <person name="Chapman S."/>
            <person name="Chen Z."/>
            <person name="Freedman E."/>
            <person name="Gellesch M."/>
            <person name="Goldberg J."/>
            <person name="Griggs A."/>
            <person name="Gujja S."/>
            <person name="Heilman E."/>
            <person name="Heiman D."/>
            <person name="Hepburn T."/>
            <person name="Howarth C."/>
            <person name="Jen D."/>
            <person name="Larson L."/>
            <person name="Mehta T."/>
            <person name="Park D."/>
            <person name="Pearson M."/>
            <person name="Roberts A."/>
            <person name="Saif S."/>
            <person name="Shenoy N."/>
            <person name="Sisk P."/>
            <person name="Stolte C."/>
            <person name="Sykes S."/>
            <person name="Thomson T."/>
            <person name="Walk T."/>
            <person name="White J."/>
            <person name="Yandava C."/>
            <person name="Burger G."/>
            <person name="Gray M.W."/>
            <person name="Holland P.W.H."/>
            <person name="King N."/>
            <person name="Lang F.B.F."/>
            <person name="Roger A.J."/>
            <person name="Ruiz-Trillo I."/>
            <person name="Lander E."/>
            <person name="Nusbaum C."/>
        </authorList>
    </citation>
    <scope>NUCLEOTIDE SEQUENCE [LARGE SCALE GENOMIC DNA]</scope>
    <source>
        <strain evidence="10 11">ATCC 50062</strain>
    </source>
</reference>
<keyword evidence="7" id="KW-0539">Nucleus</keyword>
<dbReference type="Proteomes" id="UP000054408">
    <property type="component" value="Unassembled WGS sequence"/>
</dbReference>
<proteinExistence type="inferred from homology"/>
<evidence type="ECO:0000256" key="1">
    <source>
        <dbReference type="ARBA" id="ARBA00004123"/>
    </source>
</evidence>
<dbReference type="OrthoDB" id="2146at2759"/>
<keyword evidence="4" id="KW-0747">Spliceosome</keyword>
<dbReference type="InterPro" id="IPR001163">
    <property type="entry name" value="Sm_dom_euk/arc"/>
</dbReference>
<dbReference type="GeneID" id="25565367"/>
<dbReference type="GO" id="GO:0000956">
    <property type="term" value="P:nuclear-transcribed mRNA catabolic process"/>
    <property type="evidence" value="ECO:0007669"/>
    <property type="project" value="InterPro"/>
</dbReference>
<evidence type="ECO:0000313" key="11">
    <source>
        <dbReference type="Proteomes" id="UP000054408"/>
    </source>
</evidence>
<dbReference type="GO" id="GO:0071013">
    <property type="term" value="C:catalytic step 2 spliceosome"/>
    <property type="evidence" value="ECO:0007669"/>
    <property type="project" value="TreeGrafter"/>
</dbReference>
<evidence type="ECO:0000256" key="7">
    <source>
        <dbReference type="ARBA" id="ARBA00023242"/>
    </source>
</evidence>
<dbReference type="GO" id="GO:0003723">
    <property type="term" value="F:RNA binding"/>
    <property type="evidence" value="ECO:0007669"/>
    <property type="project" value="UniProtKB-KW"/>
</dbReference>
<dbReference type="InterPro" id="IPR047575">
    <property type="entry name" value="Sm"/>
</dbReference>
<keyword evidence="11" id="KW-1185">Reference proteome</keyword>
<dbReference type="CDD" id="cd01729">
    <property type="entry name" value="LSm7"/>
    <property type="match status" value="1"/>
</dbReference>
<evidence type="ECO:0000256" key="8">
    <source>
        <dbReference type="ARBA" id="ARBA00023274"/>
    </source>
</evidence>
<organism evidence="10 11">
    <name type="scientific">Thecamonas trahens ATCC 50062</name>
    <dbReference type="NCBI Taxonomy" id="461836"/>
    <lineage>
        <taxon>Eukaryota</taxon>
        <taxon>Apusozoa</taxon>
        <taxon>Apusomonadida</taxon>
        <taxon>Apusomonadidae</taxon>
        <taxon>Thecamonas</taxon>
    </lineage>
</organism>
<evidence type="ECO:0000256" key="6">
    <source>
        <dbReference type="ARBA" id="ARBA00023187"/>
    </source>
</evidence>
<protein>
    <submittedName>
        <fullName evidence="10">Small nuclear riboprotein</fullName>
    </submittedName>
</protein>
<dbReference type="GO" id="GO:0000398">
    <property type="term" value="P:mRNA splicing, via spliceosome"/>
    <property type="evidence" value="ECO:0007669"/>
    <property type="project" value="InterPro"/>
</dbReference>
<evidence type="ECO:0000256" key="3">
    <source>
        <dbReference type="ARBA" id="ARBA00022664"/>
    </source>
</evidence>
<dbReference type="RefSeq" id="XP_013757326.1">
    <property type="nucleotide sequence ID" value="XM_013901872.1"/>
</dbReference>
<dbReference type="SMART" id="SM00651">
    <property type="entry name" value="Sm"/>
    <property type="match status" value="1"/>
</dbReference>
<keyword evidence="3" id="KW-0507">mRNA processing</keyword>
<name>A0A0L0DBW1_THETB</name>
<dbReference type="InterPro" id="IPR010920">
    <property type="entry name" value="LSM_dom_sf"/>
</dbReference>
<dbReference type="PANTHER" id="PTHR10553:SF5">
    <property type="entry name" value="U6 SNRNA-ASSOCIATED SM-LIKE PROTEIN LSM7"/>
    <property type="match status" value="1"/>
</dbReference>
<evidence type="ECO:0000256" key="4">
    <source>
        <dbReference type="ARBA" id="ARBA00022728"/>
    </source>
</evidence>